<sequence length="106" mass="12488">MTNCFEDISSCWYDTYVFQDNFASYIQVYSCNDWFHLQTIKYSHSICTQQVRQICSYVGLECRGNQRFDADQPHAVCDHPGRRTQGYSPQAVYQYIMQQRNSSTGR</sequence>
<evidence type="ECO:0000313" key="1">
    <source>
        <dbReference type="EMBL" id="VDI33257.1"/>
    </source>
</evidence>
<dbReference type="OrthoDB" id="10412753at2759"/>
<organism evidence="1 2">
    <name type="scientific">Mytilus galloprovincialis</name>
    <name type="common">Mediterranean mussel</name>
    <dbReference type="NCBI Taxonomy" id="29158"/>
    <lineage>
        <taxon>Eukaryota</taxon>
        <taxon>Metazoa</taxon>
        <taxon>Spiralia</taxon>
        <taxon>Lophotrochozoa</taxon>
        <taxon>Mollusca</taxon>
        <taxon>Bivalvia</taxon>
        <taxon>Autobranchia</taxon>
        <taxon>Pteriomorphia</taxon>
        <taxon>Mytilida</taxon>
        <taxon>Mytiloidea</taxon>
        <taxon>Mytilidae</taxon>
        <taxon>Mytilinae</taxon>
        <taxon>Mytilus</taxon>
    </lineage>
</organism>
<name>A0A8B6EDF9_MYTGA</name>
<protein>
    <submittedName>
        <fullName evidence="1">Uncharacterized protein</fullName>
    </submittedName>
</protein>
<comment type="caution">
    <text evidence="1">The sequence shown here is derived from an EMBL/GenBank/DDBJ whole genome shotgun (WGS) entry which is preliminary data.</text>
</comment>
<accession>A0A8B6EDF9</accession>
<proteinExistence type="predicted"/>
<dbReference type="Proteomes" id="UP000596742">
    <property type="component" value="Unassembled WGS sequence"/>
</dbReference>
<reference evidence="1" key="1">
    <citation type="submission" date="2018-11" db="EMBL/GenBank/DDBJ databases">
        <authorList>
            <person name="Alioto T."/>
            <person name="Alioto T."/>
        </authorList>
    </citation>
    <scope>NUCLEOTIDE SEQUENCE</scope>
</reference>
<dbReference type="AlphaFoldDB" id="A0A8B6EDF9"/>
<keyword evidence="2" id="KW-1185">Reference proteome</keyword>
<gene>
    <name evidence="1" type="ORF">MGAL_10B015238</name>
</gene>
<dbReference type="EMBL" id="UYJE01005018">
    <property type="protein sequence ID" value="VDI33257.1"/>
    <property type="molecule type" value="Genomic_DNA"/>
</dbReference>
<evidence type="ECO:0000313" key="2">
    <source>
        <dbReference type="Proteomes" id="UP000596742"/>
    </source>
</evidence>